<dbReference type="KEGG" id="ttf:THTE_3715"/>
<comment type="catalytic activity">
    <reaction evidence="10">
        <text>a 5,6-dihydrouridine in tRNA + NADP(+) = a uridine in tRNA + NADPH + H(+)</text>
        <dbReference type="Rhea" id="RHEA:23624"/>
        <dbReference type="Rhea" id="RHEA-COMP:13339"/>
        <dbReference type="Rhea" id="RHEA-COMP:13887"/>
        <dbReference type="ChEBI" id="CHEBI:15378"/>
        <dbReference type="ChEBI" id="CHEBI:57783"/>
        <dbReference type="ChEBI" id="CHEBI:58349"/>
        <dbReference type="ChEBI" id="CHEBI:65315"/>
        <dbReference type="ChEBI" id="CHEBI:74443"/>
    </reaction>
</comment>
<evidence type="ECO:0000256" key="12">
    <source>
        <dbReference type="PIRNR" id="PIRNR006621"/>
    </source>
</evidence>
<dbReference type="Proteomes" id="UP000215086">
    <property type="component" value="Chromosome"/>
</dbReference>
<feature type="active site" description="Proton donor" evidence="13">
    <location>
        <position position="133"/>
    </location>
</feature>
<dbReference type="InterPro" id="IPR018517">
    <property type="entry name" value="tRNA_hU_synthase_CS"/>
</dbReference>
<dbReference type="InterPro" id="IPR001269">
    <property type="entry name" value="DUS_fam"/>
</dbReference>
<dbReference type="Gene3D" id="1.10.1200.80">
    <property type="entry name" value="Putative flavin oxidoreducatase, domain 2"/>
    <property type="match status" value="1"/>
</dbReference>
<keyword evidence="6 12" id="KW-0819">tRNA processing</keyword>
<evidence type="ECO:0000256" key="6">
    <source>
        <dbReference type="ARBA" id="ARBA00022694"/>
    </source>
</evidence>
<feature type="binding site" evidence="14">
    <location>
        <begin position="43"/>
        <end position="45"/>
    </location>
    <ligand>
        <name>FMN</name>
        <dbReference type="ChEBI" id="CHEBI:58210"/>
    </ligand>
</feature>
<accession>A0A286RK35</accession>
<evidence type="ECO:0000256" key="13">
    <source>
        <dbReference type="PIRSR" id="PIRSR006621-1"/>
    </source>
</evidence>
<sequence>MPTPLMSQPAEGTAIRPTCETNPAILAVRIGPLEISPPLFQAPMAGYSNYAFRQLLRRLGGVGLLCTEMVSARGFLELDRRYGKLPERLWGVREEPRPVAVQIWDNDPDKLAQVAERLVEDFHVSALDINFGCPAEQITKGVACGAYLLKDPELVGKIVSRVVRTVSPVPVTAKMRLGYTDHQLTACEVARVVEQAGGSAVFVHGRTAQQKYRGTANWERIAEVKAAVQRIPVIGNGDIRSAVDAVNNLQRYRLDGVMIGRAALSRPWIFREASALLAGKTPPPEPTPEEQFDLIREQYEVLIGQFGIPKATILMKQFLCRFIAFRPGSKHLRVNILHLSEPHEILEAVRRFLLATKSPINVSHSFASTRPD</sequence>
<dbReference type="GO" id="GO:0000049">
    <property type="term" value="F:tRNA binding"/>
    <property type="evidence" value="ECO:0007669"/>
    <property type="project" value="UniProtKB-KW"/>
</dbReference>
<keyword evidence="8" id="KW-0694">RNA-binding</keyword>
<evidence type="ECO:0000256" key="4">
    <source>
        <dbReference type="ARBA" id="ARBA00022630"/>
    </source>
</evidence>
<protein>
    <recommendedName>
        <fullName evidence="12">tRNA-dihydrouridine synthase</fullName>
        <ecNumber evidence="12">1.3.1.-</ecNumber>
    </recommendedName>
</protein>
<evidence type="ECO:0000256" key="1">
    <source>
        <dbReference type="ARBA" id="ARBA00001917"/>
    </source>
</evidence>
<dbReference type="RefSeq" id="WP_237260156.1">
    <property type="nucleotide sequence ID" value="NZ_CP018477.1"/>
</dbReference>
<evidence type="ECO:0000256" key="7">
    <source>
        <dbReference type="ARBA" id="ARBA00022857"/>
    </source>
</evidence>
<evidence type="ECO:0000259" key="15">
    <source>
        <dbReference type="Pfam" id="PF01207"/>
    </source>
</evidence>
<evidence type="ECO:0000256" key="14">
    <source>
        <dbReference type="PIRSR" id="PIRSR006621-2"/>
    </source>
</evidence>
<dbReference type="InterPro" id="IPR035587">
    <property type="entry name" value="DUS-like_FMN-bd"/>
</dbReference>
<comment type="cofactor">
    <cofactor evidence="1 12 14">
        <name>FMN</name>
        <dbReference type="ChEBI" id="CHEBI:58210"/>
    </cofactor>
</comment>
<feature type="binding site" evidence="14">
    <location>
        <position position="174"/>
    </location>
    <ligand>
        <name>FMN</name>
        <dbReference type="ChEBI" id="CHEBI:58210"/>
    </ligand>
</feature>
<keyword evidence="5 12" id="KW-0288">FMN</keyword>
<evidence type="ECO:0000256" key="11">
    <source>
        <dbReference type="ARBA" id="ARBA00048802"/>
    </source>
</evidence>
<dbReference type="PANTHER" id="PTHR45846:SF1">
    <property type="entry name" value="TRNA-DIHYDROURIDINE(47) SYNTHASE [NAD(P)(+)]-LIKE"/>
    <property type="match status" value="1"/>
</dbReference>
<keyword evidence="14" id="KW-0547">Nucleotide-binding</keyword>
<dbReference type="PANTHER" id="PTHR45846">
    <property type="entry name" value="TRNA-DIHYDROURIDINE(47) SYNTHASE [NAD(P)(+)]-LIKE"/>
    <property type="match status" value="1"/>
</dbReference>
<name>A0A286RK35_9BACT</name>
<evidence type="ECO:0000256" key="9">
    <source>
        <dbReference type="ARBA" id="ARBA00023002"/>
    </source>
</evidence>
<keyword evidence="17" id="KW-1185">Reference proteome</keyword>
<keyword evidence="4 12" id="KW-0285">Flavoprotein</keyword>
<gene>
    <name evidence="16" type="ORF">THTE_3715</name>
</gene>
<dbReference type="InterPro" id="IPR013785">
    <property type="entry name" value="Aldolase_TIM"/>
</dbReference>
<dbReference type="PROSITE" id="PS01136">
    <property type="entry name" value="UPF0034"/>
    <property type="match status" value="1"/>
</dbReference>
<dbReference type="InterPro" id="IPR024036">
    <property type="entry name" value="tRNA-dHydroUridine_Synthase_C"/>
</dbReference>
<evidence type="ECO:0000256" key="8">
    <source>
        <dbReference type="ARBA" id="ARBA00022884"/>
    </source>
</evidence>
<evidence type="ECO:0000256" key="3">
    <source>
        <dbReference type="ARBA" id="ARBA00022555"/>
    </source>
</evidence>
<dbReference type="SUPFAM" id="SSF51395">
    <property type="entry name" value="FMN-linked oxidoreductases"/>
    <property type="match status" value="1"/>
</dbReference>
<evidence type="ECO:0000256" key="5">
    <source>
        <dbReference type="ARBA" id="ARBA00022643"/>
    </source>
</evidence>
<dbReference type="CDD" id="cd02801">
    <property type="entry name" value="DUS_like_FMN"/>
    <property type="match status" value="1"/>
</dbReference>
<evidence type="ECO:0000313" key="16">
    <source>
        <dbReference type="EMBL" id="ASV76316.1"/>
    </source>
</evidence>
<comment type="similarity">
    <text evidence="12">Belongs to the dus family.</text>
</comment>
<feature type="domain" description="DUS-like FMN-binding" evidence="15">
    <location>
        <begin position="41"/>
        <end position="349"/>
    </location>
</feature>
<dbReference type="EC" id="1.3.1.-" evidence="12"/>
<dbReference type="Pfam" id="PF01207">
    <property type="entry name" value="Dus"/>
    <property type="match status" value="1"/>
</dbReference>
<feature type="binding site" evidence="14">
    <location>
        <begin position="260"/>
        <end position="261"/>
    </location>
    <ligand>
        <name>FMN</name>
        <dbReference type="ChEBI" id="CHEBI:58210"/>
    </ligand>
</feature>
<dbReference type="GO" id="GO:0017150">
    <property type="term" value="F:tRNA dihydrouridine synthase activity"/>
    <property type="evidence" value="ECO:0007669"/>
    <property type="project" value="InterPro"/>
</dbReference>
<evidence type="ECO:0000313" key="17">
    <source>
        <dbReference type="Proteomes" id="UP000215086"/>
    </source>
</evidence>
<comment type="catalytic activity">
    <reaction evidence="11">
        <text>a 5,6-dihydrouridine in tRNA + NAD(+) = a uridine in tRNA + NADH + H(+)</text>
        <dbReference type="Rhea" id="RHEA:54452"/>
        <dbReference type="Rhea" id="RHEA-COMP:13339"/>
        <dbReference type="Rhea" id="RHEA-COMP:13887"/>
        <dbReference type="ChEBI" id="CHEBI:15378"/>
        <dbReference type="ChEBI" id="CHEBI:57540"/>
        <dbReference type="ChEBI" id="CHEBI:57945"/>
        <dbReference type="ChEBI" id="CHEBI:65315"/>
        <dbReference type="ChEBI" id="CHEBI:74443"/>
    </reaction>
</comment>
<organism evidence="16 17">
    <name type="scientific">Thermogutta terrifontis</name>
    <dbReference type="NCBI Taxonomy" id="1331910"/>
    <lineage>
        <taxon>Bacteria</taxon>
        <taxon>Pseudomonadati</taxon>
        <taxon>Planctomycetota</taxon>
        <taxon>Planctomycetia</taxon>
        <taxon>Pirellulales</taxon>
        <taxon>Thermoguttaceae</taxon>
        <taxon>Thermogutta</taxon>
    </lineage>
</organism>
<dbReference type="PIRSF" id="PIRSF006621">
    <property type="entry name" value="Dus"/>
    <property type="match status" value="1"/>
</dbReference>
<evidence type="ECO:0000256" key="2">
    <source>
        <dbReference type="ARBA" id="ARBA00002790"/>
    </source>
</evidence>
<proteinExistence type="inferred from homology"/>
<feature type="binding site" evidence="14">
    <location>
        <position position="204"/>
    </location>
    <ligand>
        <name>FMN</name>
        <dbReference type="ChEBI" id="CHEBI:58210"/>
    </ligand>
</feature>
<keyword evidence="9 12" id="KW-0560">Oxidoreductase</keyword>
<dbReference type="Gene3D" id="3.20.20.70">
    <property type="entry name" value="Aldolase class I"/>
    <property type="match status" value="1"/>
</dbReference>
<keyword evidence="3" id="KW-0820">tRNA-binding</keyword>
<dbReference type="GO" id="GO:0050660">
    <property type="term" value="F:flavin adenine dinucleotide binding"/>
    <property type="evidence" value="ECO:0007669"/>
    <property type="project" value="InterPro"/>
</dbReference>
<comment type="function">
    <text evidence="2 12">Catalyzes the synthesis of 5,6-dihydrouridine (D), a modified base found in the D-loop of most tRNAs, via the reduction of the C5-C6 double bond in target uridines.</text>
</comment>
<dbReference type="EMBL" id="CP018477">
    <property type="protein sequence ID" value="ASV76316.1"/>
    <property type="molecule type" value="Genomic_DNA"/>
</dbReference>
<reference evidence="16 17" key="1">
    <citation type="journal article" name="Front. Microbiol.">
        <title>Sugar Metabolism of the First Thermophilic Planctomycete Thermogutta terrifontis: Comparative Genomic and Transcriptomic Approaches.</title>
        <authorList>
            <person name="Elcheninov A.G."/>
            <person name="Menzel P."/>
            <person name="Gudbergsdottir S.R."/>
            <person name="Slesarev A.I."/>
            <person name="Kadnikov V.V."/>
            <person name="Krogh A."/>
            <person name="Bonch-Osmolovskaya E.A."/>
            <person name="Peng X."/>
            <person name="Kublanov I.V."/>
        </authorList>
    </citation>
    <scope>NUCLEOTIDE SEQUENCE [LARGE SCALE GENOMIC DNA]</scope>
    <source>
        <strain evidence="16 17">R1</strain>
    </source>
</reference>
<dbReference type="AlphaFoldDB" id="A0A286RK35"/>
<evidence type="ECO:0000256" key="10">
    <source>
        <dbReference type="ARBA" id="ARBA00048205"/>
    </source>
</evidence>
<feature type="binding site" evidence="14">
    <location>
        <position position="102"/>
    </location>
    <ligand>
        <name>FMN</name>
        <dbReference type="ChEBI" id="CHEBI:58210"/>
    </ligand>
</feature>
<keyword evidence="7" id="KW-0521">NADP</keyword>